<dbReference type="PANTHER" id="PTHR30290">
    <property type="entry name" value="PERIPLASMIC BINDING COMPONENT OF ABC TRANSPORTER"/>
    <property type="match status" value="1"/>
</dbReference>
<dbReference type="Gene3D" id="3.90.76.10">
    <property type="entry name" value="Dipeptide-binding Protein, Domain 1"/>
    <property type="match status" value="1"/>
</dbReference>
<dbReference type="PROSITE" id="PS51257">
    <property type="entry name" value="PROKAR_LIPOPROTEIN"/>
    <property type="match status" value="1"/>
</dbReference>
<dbReference type="Gene3D" id="3.10.105.10">
    <property type="entry name" value="Dipeptide-binding Protein, Domain 3"/>
    <property type="match status" value="1"/>
</dbReference>
<dbReference type="RefSeq" id="WP_111258353.1">
    <property type="nucleotide sequence ID" value="NZ_POTW01000126.1"/>
</dbReference>
<dbReference type="InterPro" id="IPR039424">
    <property type="entry name" value="SBP_5"/>
</dbReference>
<dbReference type="Pfam" id="PF00496">
    <property type="entry name" value="SBP_bac_5"/>
    <property type="match status" value="1"/>
</dbReference>
<dbReference type="Proteomes" id="UP000248764">
    <property type="component" value="Unassembled WGS sequence"/>
</dbReference>
<dbReference type="InterPro" id="IPR000914">
    <property type="entry name" value="SBP_5_dom"/>
</dbReference>
<dbReference type="GO" id="GO:1904680">
    <property type="term" value="F:peptide transmembrane transporter activity"/>
    <property type="evidence" value="ECO:0007669"/>
    <property type="project" value="TreeGrafter"/>
</dbReference>
<comment type="caution">
    <text evidence="2">The sequence shown here is derived from an EMBL/GenBank/DDBJ whole genome shotgun (WGS) entry which is preliminary data.</text>
</comment>
<accession>A0A2W2AWU7</accession>
<organism evidence="2 3">
    <name type="scientific">Jiangella anatolica</name>
    <dbReference type="NCBI Taxonomy" id="2670374"/>
    <lineage>
        <taxon>Bacteria</taxon>
        <taxon>Bacillati</taxon>
        <taxon>Actinomycetota</taxon>
        <taxon>Actinomycetes</taxon>
        <taxon>Jiangellales</taxon>
        <taxon>Jiangellaceae</taxon>
        <taxon>Jiangella</taxon>
    </lineage>
</organism>
<gene>
    <name evidence="2" type="ORF">C1I92_30240</name>
</gene>
<dbReference type="AlphaFoldDB" id="A0A2W2AWU7"/>
<dbReference type="CDD" id="cd00995">
    <property type="entry name" value="PBP2_NikA_DppA_OppA_like"/>
    <property type="match status" value="1"/>
</dbReference>
<protein>
    <recommendedName>
        <fullName evidence="1">Solute-binding protein family 5 domain-containing protein</fullName>
    </recommendedName>
</protein>
<dbReference type="PROSITE" id="PS51318">
    <property type="entry name" value="TAT"/>
    <property type="match status" value="1"/>
</dbReference>
<name>A0A2W2AWU7_9ACTN</name>
<sequence length="530" mass="58083">MTTHISRREFLGAAAVLSAAALVGCSDPSNAPAQAADRVVNVYLGGKPKIWSPLAPGSAPDQQVMSFIWHSLVQADNNEVLQPMLCESYDVSPDATEFTFHLREGLEWSDGTPFTSKDVLFTFNTYADPKSTNAASAVYKVVQGVNEFIEGTATSITGFEAPDDHTFVIRTVEPNYGLLMQISSHWILPEHILGADPVESVAANPFFMNPNVSLGPYIFVQYKTDQYVELKKNPTYFRHDVQIDKVFLKPLTSDVAVAQLGTGEIDIASISATDLPTVEDQDNVEVATIKGIILQRLAVNQAQPYFADVRVRQALLYGIDRQGIVDTVLGGQGTVPNSILGPAWTPDDVEQYAYDPDKAKQLLTDAGWDFNRTITLMMIPGTRDKDQAATILQDQLGQIGVKVEIANVQGAEMAEGYTNKTYDMLIGGAGAADPWLNYGITGCDQHFPAGGNIGYGCDPEFDRLMKEANATADEEQRRAIYEDAARQDNQTISYPLLYNAYSLWAHNTRVEGFQAKDGAFWDPGAWKIAE</sequence>
<dbReference type="SUPFAM" id="SSF53850">
    <property type="entry name" value="Periplasmic binding protein-like II"/>
    <property type="match status" value="1"/>
</dbReference>
<dbReference type="Gene3D" id="3.40.190.10">
    <property type="entry name" value="Periplasmic binding protein-like II"/>
    <property type="match status" value="1"/>
</dbReference>
<feature type="domain" description="Solute-binding protein family 5" evidence="1">
    <location>
        <begin position="81"/>
        <end position="435"/>
    </location>
</feature>
<dbReference type="PIRSF" id="PIRSF002741">
    <property type="entry name" value="MppA"/>
    <property type="match status" value="1"/>
</dbReference>
<reference evidence="2 3" key="1">
    <citation type="submission" date="2018-01" db="EMBL/GenBank/DDBJ databases">
        <title>Draft genome sequence of Jiangella sp. GTF31.</title>
        <authorList>
            <person name="Sahin N."/>
            <person name="Ay H."/>
            <person name="Saygin H."/>
        </authorList>
    </citation>
    <scope>NUCLEOTIDE SEQUENCE [LARGE SCALE GENOMIC DNA]</scope>
    <source>
        <strain evidence="2 3">GTF31</strain>
    </source>
</reference>
<evidence type="ECO:0000259" key="1">
    <source>
        <dbReference type="Pfam" id="PF00496"/>
    </source>
</evidence>
<keyword evidence="3" id="KW-1185">Reference proteome</keyword>
<dbReference type="InterPro" id="IPR030678">
    <property type="entry name" value="Peptide/Ni-bd"/>
</dbReference>
<evidence type="ECO:0000313" key="2">
    <source>
        <dbReference type="EMBL" id="PZF79625.1"/>
    </source>
</evidence>
<dbReference type="GO" id="GO:0015833">
    <property type="term" value="P:peptide transport"/>
    <property type="evidence" value="ECO:0007669"/>
    <property type="project" value="TreeGrafter"/>
</dbReference>
<dbReference type="InterPro" id="IPR006311">
    <property type="entry name" value="TAT_signal"/>
</dbReference>
<dbReference type="NCBIfam" id="TIGR01409">
    <property type="entry name" value="TAT_signal_seq"/>
    <property type="match status" value="1"/>
</dbReference>
<dbReference type="GO" id="GO:0042597">
    <property type="term" value="C:periplasmic space"/>
    <property type="evidence" value="ECO:0007669"/>
    <property type="project" value="UniProtKB-ARBA"/>
</dbReference>
<dbReference type="InterPro" id="IPR019546">
    <property type="entry name" value="TAT_signal_bac_arc"/>
</dbReference>
<dbReference type="GO" id="GO:0043190">
    <property type="term" value="C:ATP-binding cassette (ABC) transporter complex"/>
    <property type="evidence" value="ECO:0007669"/>
    <property type="project" value="InterPro"/>
</dbReference>
<proteinExistence type="predicted"/>
<evidence type="ECO:0000313" key="3">
    <source>
        <dbReference type="Proteomes" id="UP000248764"/>
    </source>
</evidence>
<dbReference type="EMBL" id="POTW01000126">
    <property type="protein sequence ID" value="PZF79625.1"/>
    <property type="molecule type" value="Genomic_DNA"/>
</dbReference>